<dbReference type="Gene3D" id="3.80.10.10">
    <property type="entry name" value="Ribonuclease Inhibitor"/>
    <property type="match status" value="1"/>
</dbReference>
<dbReference type="AlphaFoldDB" id="A0AA41RTJ5"/>
<organism evidence="1 2">
    <name type="scientific">Papaver nudicaule</name>
    <name type="common">Iceland poppy</name>
    <dbReference type="NCBI Taxonomy" id="74823"/>
    <lineage>
        <taxon>Eukaryota</taxon>
        <taxon>Viridiplantae</taxon>
        <taxon>Streptophyta</taxon>
        <taxon>Embryophyta</taxon>
        <taxon>Tracheophyta</taxon>
        <taxon>Spermatophyta</taxon>
        <taxon>Magnoliopsida</taxon>
        <taxon>Ranunculales</taxon>
        <taxon>Papaveraceae</taxon>
        <taxon>Papaveroideae</taxon>
        <taxon>Papaver</taxon>
    </lineage>
</organism>
<evidence type="ECO:0000313" key="1">
    <source>
        <dbReference type="EMBL" id="MCL7024432.1"/>
    </source>
</evidence>
<protein>
    <recommendedName>
        <fullName evidence="3">F-box protein</fullName>
    </recommendedName>
</protein>
<proteinExistence type="predicted"/>
<dbReference type="Proteomes" id="UP001177140">
    <property type="component" value="Unassembled WGS sequence"/>
</dbReference>
<dbReference type="SUPFAM" id="SSF52047">
    <property type="entry name" value="RNI-like"/>
    <property type="match status" value="1"/>
</dbReference>
<dbReference type="SMART" id="SM00367">
    <property type="entry name" value="LRR_CC"/>
    <property type="match status" value="3"/>
</dbReference>
<dbReference type="EMBL" id="JAJJMA010034482">
    <property type="protein sequence ID" value="MCL7024432.1"/>
    <property type="molecule type" value="Genomic_DNA"/>
</dbReference>
<comment type="caution">
    <text evidence="1">The sequence shown here is derived from an EMBL/GenBank/DDBJ whole genome shotgun (WGS) entry which is preliminary data.</text>
</comment>
<dbReference type="PANTHER" id="PTHR13318">
    <property type="entry name" value="PARTNER OF PAIRED, ISOFORM B-RELATED"/>
    <property type="match status" value="1"/>
</dbReference>
<sequence>MLFILRDGISSLLQNCRELRLLSIIICGEITGIGFLDCPKTLTHVVADRCTLKPEGVKAIVRGGGLEYLSLSTPYRLSEDGEGSINTEAALTISRGCPLLKKLFLKNCGEVELEGWEAISRNCKNLEVLQVYGCRKLCDLGLQALCNGCNKLSRLLLGEENSCSSSALELFKRKKPGVLVLEKDEIDA</sequence>
<accession>A0AA41RTJ5</accession>
<dbReference type="InterPro" id="IPR006553">
    <property type="entry name" value="Leu-rich_rpt_Cys-con_subtyp"/>
</dbReference>
<gene>
    <name evidence="1" type="ORF">MKW94_011970</name>
</gene>
<dbReference type="InterPro" id="IPR032675">
    <property type="entry name" value="LRR_dom_sf"/>
</dbReference>
<dbReference type="GO" id="GO:0019005">
    <property type="term" value="C:SCF ubiquitin ligase complex"/>
    <property type="evidence" value="ECO:0007669"/>
    <property type="project" value="TreeGrafter"/>
</dbReference>
<reference evidence="1" key="1">
    <citation type="submission" date="2022-03" db="EMBL/GenBank/DDBJ databases">
        <title>A functionally conserved STORR gene fusion in Papaver species that diverged 16.8 million years ago.</title>
        <authorList>
            <person name="Catania T."/>
        </authorList>
    </citation>
    <scope>NUCLEOTIDE SEQUENCE</scope>
    <source>
        <strain evidence="1">S-191538</strain>
    </source>
</reference>
<dbReference type="GO" id="GO:0031146">
    <property type="term" value="P:SCF-dependent proteasomal ubiquitin-dependent protein catabolic process"/>
    <property type="evidence" value="ECO:0007669"/>
    <property type="project" value="TreeGrafter"/>
</dbReference>
<keyword evidence="2" id="KW-1185">Reference proteome</keyword>
<name>A0AA41RTJ5_PAPNU</name>
<evidence type="ECO:0000313" key="2">
    <source>
        <dbReference type="Proteomes" id="UP001177140"/>
    </source>
</evidence>
<evidence type="ECO:0008006" key="3">
    <source>
        <dbReference type="Google" id="ProtNLM"/>
    </source>
</evidence>